<sequence>MTAASNHQAAAPKRKRTVRHVGSLFCAFLFFLTFTLGVTSIWARVTVFDSARFAQRAEKILDSDAVRTKLADELTDAIVNSGPSNLASFRTVIRTSLDPIMQTPAFRSIFRRALATGHGYIFTKSGNTAVINLSEGLGVLSGSLQATNPDLANSIPAGSSQLLVKIGDNTRGLGLWRIAEKLTYAGIGLSIAAAFFALATIFLDSDRRRSVFALGISGAFGGIVMFAIATVVPIIAGSYANDPDTQRAYVAATQLFISDFRLLSIWIIGAGVVLCAFSTATTPHGSVVTVGSTITRLRNSVERFKPKTQRGRIAHALLLMLGGLLVIIQRETVIPLVVILAGAVLAYVGSVQLLAIVGRHSETTTRSLIASDIKKFRFTSAVTRIAFVSLALLVVIGAGAWLSTSGARSKTAQNDQQKCNGSASLCNKPLNEVAFLGAHNAMSTAADPGWLFYEQSRSIPAQLNYGVRALLVKTHYGIPTTVNVTGANLVITDSLAELTVNPIDRDDQYSEAQQAKAKQLQADIKVDPKLRDVYLCHVYCEYGATKFTTALSYINQFLITNPDNVIMLFVGDYVSKADTEKALREAKVFDRVMDFDPSARMPTLGQLINSKRNIVLLSEFSGAPPSWNTRGYGVFQDTPYTFRKDSALYSPGSPKYTGTDTVTGPVEATVPAADGTQTWTKDWAGLPSCAPNRGSPSSPLFQINHWVTPAGAAPTVRQAKTVNAYDVLMPRVKDCMKQRDLFPSIIAVNFAETGDALRVVNELNAPD</sequence>
<keyword evidence="1" id="KW-0472">Membrane</keyword>
<feature type="transmembrane region" description="Helical" evidence="1">
    <location>
        <begin position="378"/>
        <end position="402"/>
    </location>
</feature>
<feature type="transmembrane region" description="Helical" evidence="1">
    <location>
        <begin position="182"/>
        <end position="203"/>
    </location>
</feature>
<dbReference type="EMBL" id="CAEZTY010000038">
    <property type="protein sequence ID" value="CAB4587222.1"/>
    <property type="molecule type" value="Genomic_DNA"/>
</dbReference>
<dbReference type="SUPFAM" id="SSF51695">
    <property type="entry name" value="PLC-like phosphodiesterases"/>
    <property type="match status" value="1"/>
</dbReference>
<feature type="transmembrane region" description="Helical" evidence="1">
    <location>
        <begin position="210"/>
        <end position="236"/>
    </location>
</feature>
<gene>
    <name evidence="3" type="ORF">UFOPK1762_01097</name>
    <name evidence="4" type="ORF">UFOPK3010_00849</name>
    <name evidence="5" type="ORF">UFOPK3785_00719</name>
    <name evidence="2" type="ORF">UFOPK4201_00739</name>
</gene>
<dbReference type="PANTHER" id="PTHR13593">
    <property type="match status" value="1"/>
</dbReference>
<evidence type="ECO:0000256" key="1">
    <source>
        <dbReference type="SAM" id="Phobius"/>
    </source>
</evidence>
<name>A0A6J6FE99_9ZZZZ</name>
<dbReference type="Gene3D" id="3.20.20.190">
    <property type="entry name" value="Phosphatidylinositol (PI) phosphodiesterase"/>
    <property type="match status" value="1"/>
</dbReference>
<keyword evidence="1" id="KW-1133">Transmembrane helix</keyword>
<organism evidence="3">
    <name type="scientific">freshwater metagenome</name>
    <dbReference type="NCBI Taxonomy" id="449393"/>
    <lineage>
        <taxon>unclassified sequences</taxon>
        <taxon>metagenomes</taxon>
        <taxon>ecological metagenomes</taxon>
    </lineage>
</organism>
<feature type="transmembrane region" description="Helical" evidence="1">
    <location>
        <begin position="311"/>
        <end position="328"/>
    </location>
</feature>
<feature type="transmembrane region" description="Helical" evidence="1">
    <location>
        <begin position="21"/>
        <end position="43"/>
    </location>
</feature>
<evidence type="ECO:0000313" key="2">
    <source>
        <dbReference type="EMBL" id="CAB4371299.1"/>
    </source>
</evidence>
<accession>A0A6J6FE99</accession>
<dbReference type="GO" id="GO:0006629">
    <property type="term" value="P:lipid metabolic process"/>
    <property type="evidence" value="ECO:0007669"/>
    <property type="project" value="InterPro"/>
</dbReference>
<dbReference type="EMBL" id="CAFBNJ010000028">
    <property type="protein sequence ID" value="CAB4949193.1"/>
    <property type="molecule type" value="Genomic_DNA"/>
</dbReference>
<dbReference type="GO" id="GO:0008081">
    <property type="term" value="F:phosphoric diester hydrolase activity"/>
    <property type="evidence" value="ECO:0007669"/>
    <property type="project" value="InterPro"/>
</dbReference>
<dbReference type="EMBL" id="CAEUNJ010000025">
    <property type="protein sequence ID" value="CAB4371299.1"/>
    <property type="molecule type" value="Genomic_DNA"/>
</dbReference>
<evidence type="ECO:0000313" key="4">
    <source>
        <dbReference type="EMBL" id="CAB4805651.1"/>
    </source>
</evidence>
<feature type="transmembrane region" description="Helical" evidence="1">
    <location>
        <begin position="334"/>
        <end position="357"/>
    </location>
</feature>
<dbReference type="InterPro" id="IPR017946">
    <property type="entry name" value="PLC-like_Pdiesterase_TIM-brl"/>
</dbReference>
<keyword evidence="1" id="KW-0812">Transmembrane</keyword>
<reference evidence="3" key="1">
    <citation type="submission" date="2020-05" db="EMBL/GenBank/DDBJ databases">
        <authorList>
            <person name="Chiriac C."/>
            <person name="Salcher M."/>
            <person name="Ghai R."/>
            <person name="Kavagutti S V."/>
        </authorList>
    </citation>
    <scope>NUCLEOTIDE SEQUENCE</scope>
</reference>
<feature type="transmembrane region" description="Helical" evidence="1">
    <location>
        <begin position="265"/>
        <end position="290"/>
    </location>
</feature>
<dbReference type="InterPro" id="IPR051057">
    <property type="entry name" value="PI-PLC_domain"/>
</dbReference>
<evidence type="ECO:0000313" key="5">
    <source>
        <dbReference type="EMBL" id="CAB4949193.1"/>
    </source>
</evidence>
<dbReference type="AlphaFoldDB" id="A0A6J6FE99"/>
<proteinExistence type="predicted"/>
<dbReference type="EMBL" id="CAFAAM010000099">
    <property type="protein sequence ID" value="CAB4805651.1"/>
    <property type="molecule type" value="Genomic_DNA"/>
</dbReference>
<evidence type="ECO:0000313" key="3">
    <source>
        <dbReference type="EMBL" id="CAB4587222.1"/>
    </source>
</evidence>
<dbReference type="PANTHER" id="PTHR13593:SF140">
    <property type="entry name" value="PLC-LIKE PHOSPHODIESTERASE"/>
    <property type="match status" value="1"/>
</dbReference>
<protein>
    <submittedName>
        <fullName evidence="3">Unannotated protein</fullName>
    </submittedName>
</protein>